<comment type="caution">
    <text evidence="3">The sequence shown here is derived from an EMBL/GenBank/DDBJ whole genome shotgun (WGS) entry which is preliminary data.</text>
</comment>
<dbReference type="Proteomes" id="UP001302745">
    <property type="component" value="Unassembled WGS sequence"/>
</dbReference>
<evidence type="ECO:0000313" key="3">
    <source>
        <dbReference type="EMBL" id="KAK4153792.1"/>
    </source>
</evidence>
<accession>A0AAN6VM77</accession>
<proteinExistence type="predicted"/>
<feature type="compositionally biased region" description="Low complexity" evidence="1">
    <location>
        <begin position="128"/>
        <end position="146"/>
    </location>
</feature>
<feature type="chain" id="PRO_5042920888" evidence="2">
    <location>
        <begin position="20"/>
        <end position="192"/>
    </location>
</feature>
<organism evidence="3 4">
    <name type="scientific">Chaetomidium leptoderma</name>
    <dbReference type="NCBI Taxonomy" id="669021"/>
    <lineage>
        <taxon>Eukaryota</taxon>
        <taxon>Fungi</taxon>
        <taxon>Dikarya</taxon>
        <taxon>Ascomycota</taxon>
        <taxon>Pezizomycotina</taxon>
        <taxon>Sordariomycetes</taxon>
        <taxon>Sordariomycetidae</taxon>
        <taxon>Sordariales</taxon>
        <taxon>Chaetomiaceae</taxon>
        <taxon>Chaetomidium</taxon>
    </lineage>
</organism>
<reference evidence="3" key="1">
    <citation type="journal article" date="2023" name="Mol. Phylogenet. Evol.">
        <title>Genome-scale phylogeny and comparative genomics of the fungal order Sordariales.</title>
        <authorList>
            <person name="Hensen N."/>
            <person name="Bonometti L."/>
            <person name="Westerberg I."/>
            <person name="Brannstrom I.O."/>
            <person name="Guillou S."/>
            <person name="Cros-Aarteil S."/>
            <person name="Calhoun S."/>
            <person name="Haridas S."/>
            <person name="Kuo A."/>
            <person name="Mondo S."/>
            <person name="Pangilinan J."/>
            <person name="Riley R."/>
            <person name="LaButti K."/>
            <person name="Andreopoulos B."/>
            <person name="Lipzen A."/>
            <person name="Chen C."/>
            <person name="Yan M."/>
            <person name="Daum C."/>
            <person name="Ng V."/>
            <person name="Clum A."/>
            <person name="Steindorff A."/>
            <person name="Ohm R.A."/>
            <person name="Martin F."/>
            <person name="Silar P."/>
            <person name="Natvig D.O."/>
            <person name="Lalanne C."/>
            <person name="Gautier V."/>
            <person name="Ament-Velasquez S.L."/>
            <person name="Kruys A."/>
            <person name="Hutchinson M.I."/>
            <person name="Powell A.J."/>
            <person name="Barry K."/>
            <person name="Miller A.N."/>
            <person name="Grigoriev I.V."/>
            <person name="Debuchy R."/>
            <person name="Gladieux P."/>
            <person name="Hiltunen Thoren M."/>
            <person name="Johannesson H."/>
        </authorList>
    </citation>
    <scope>NUCLEOTIDE SEQUENCE</scope>
    <source>
        <strain evidence="3">CBS 538.74</strain>
    </source>
</reference>
<keyword evidence="4" id="KW-1185">Reference proteome</keyword>
<protein>
    <submittedName>
        <fullName evidence="3">Uncharacterized protein</fullName>
    </submittedName>
</protein>
<evidence type="ECO:0000256" key="2">
    <source>
        <dbReference type="SAM" id="SignalP"/>
    </source>
</evidence>
<name>A0AAN6VM77_9PEZI</name>
<feature type="signal peptide" evidence="2">
    <location>
        <begin position="1"/>
        <end position="19"/>
    </location>
</feature>
<gene>
    <name evidence="3" type="ORF">C8A00DRAFT_15042</name>
</gene>
<dbReference type="EMBL" id="MU856930">
    <property type="protein sequence ID" value="KAK4153792.1"/>
    <property type="molecule type" value="Genomic_DNA"/>
</dbReference>
<reference evidence="3" key="2">
    <citation type="submission" date="2023-05" db="EMBL/GenBank/DDBJ databases">
        <authorList>
            <consortium name="Lawrence Berkeley National Laboratory"/>
            <person name="Steindorff A."/>
            <person name="Hensen N."/>
            <person name="Bonometti L."/>
            <person name="Westerberg I."/>
            <person name="Brannstrom I.O."/>
            <person name="Guillou S."/>
            <person name="Cros-Aarteil S."/>
            <person name="Calhoun S."/>
            <person name="Haridas S."/>
            <person name="Kuo A."/>
            <person name="Mondo S."/>
            <person name="Pangilinan J."/>
            <person name="Riley R."/>
            <person name="Labutti K."/>
            <person name="Andreopoulos B."/>
            <person name="Lipzen A."/>
            <person name="Chen C."/>
            <person name="Yanf M."/>
            <person name="Daum C."/>
            <person name="Ng V."/>
            <person name="Clum A."/>
            <person name="Ohm R."/>
            <person name="Martin F."/>
            <person name="Silar P."/>
            <person name="Natvig D."/>
            <person name="Lalanne C."/>
            <person name="Gautier V."/>
            <person name="Ament-Velasquez S.L."/>
            <person name="Kruys A."/>
            <person name="Hutchinson M.I."/>
            <person name="Powell A.J."/>
            <person name="Barry K."/>
            <person name="Miller A.N."/>
            <person name="Grigoriev I.V."/>
            <person name="Debuchy R."/>
            <person name="Gladieux P."/>
            <person name="Thoren M.H."/>
            <person name="Johannesson H."/>
        </authorList>
    </citation>
    <scope>NUCLEOTIDE SEQUENCE</scope>
    <source>
        <strain evidence="3">CBS 538.74</strain>
    </source>
</reference>
<feature type="region of interest" description="Disordered" evidence="1">
    <location>
        <begin position="128"/>
        <end position="150"/>
    </location>
</feature>
<sequence>MKSAIIAVALAFGISASATIRIEYGPDGSFKAISTPDTHTPAPAPGKLARSAGCSSCRDKCLRAVVSASSSDPDFCSSFLVATSPSLNPVHDQCAGQASRVSSACSCLVNPVGYLTQDCSRPPTLTPSISTTSFSSTESSSSTSPTPTAPPCSPPGSLCTIDNFIEVCCHNADESVGCMFNGGNPQDGRCFI</sequence>
<keyword evidence="2" id="KW-0732">Signal</keyword>
<evidence type="ECO:0000256" key="1">
    <source>
        <dbReference type="SAM" id="MobiDB-lite"/>
    </source>
</evidence>
<dbReference type="AlphaFoldDB" id="A0AAN6VM77"/>
<evidence type="ECO:0000313" key="4">
    <source>
        <dbReference type="Proteomes" id="UP001302745"/>
    </source>
</evidence>